<feature type="transmembrane region" description="Helical" evidence="7">
    <location>
        <begin position="283"/>
        <end position="305"/>
    </location>
</feature>
<dbReference type="PANTHER" id="PTHR33406:SF6">
    <property type="entry name" value="MEMBRANE PROTEIN YDGH-RELATED"/>
    <property type="match status" value="1"/>
</dbReference>
<dbReference type="Pfam" id="PF03176">
    <property type="entry name" value="MMPL"/>
    <property type="match status" value="2"/>
</dbReference>
<dbReference type="RefSeq" id="WP_147667526.1">
    <property type="nucleotide sequence ID" value="NZ_VDUW01000006.1"/>
</dbReference>
<proteinExistence type="inferred from homology"/>
<dbReference type="OrthoDB" id="9782006at2"/>
<feature type="transmembrane region" description="Helical" evidence="7">
    <location>
        <begin position="919"/>
        <end position="945"/>
    </location>
</feature>
<dbReference type="InterPro" id="IPR050545">
    <property type="entry name" value="Mycobact_MmpL"/>
</dbReference>
<evidence type="ECO:0000256" key="5">
    <source>
        <dbReference type="ARBA" id="ARBA00022989"/>
    </source>
</evidence>
<accession>A0A5C8NQE3</accession>
<protein>
    <submittedName>
        <fullName evidence="9">MMPL family transporter</fullName>
    </submittedName>
</protein>
<comment type="similarity">
    <text evidence="2">Belongs to the resistance-nodulation-cell division (RND) (TC 2.A.6) family. MmpL subfamily.</text>
</comment>
<evidence type="ECO:0000256" key="1">
    <source>
        <dbReference type="ARBA" id="ARBA00004651"/>
    </source>
</evidence>
<feature type="transmembrane region" description="Helical" evidence="7">
    <location>
        <begin position="311"/>
        <end position="334"/>
    </location>
</feature>
<feature type="transmembrane region" description="Helical" evidence="7">
    <location>
        <begin position="951"/>
        <end position="973"/>
    </location>
</feature>
<evidence type="ECO:0000313" key="9">
    <source>
        <dbReference type="EMBL" id="TXL63959.1"/>
    </source>
</evidence>
<keyword evidence="10" id="KW-1185">Reference proteome</keyword>
<organism evidence="9 10">
    <name type="scientific">Cerasibacillus terrae</name>
    <dbReference type="NCBI Taxonomy" id="2498845"/>
    <lineage>
        <taxon>Bacteria</taxon>
        <taxon>Bacillati</taxon>
        <taxon>Bacillota</taxon>
        <taxon>Bacilli</taxon>
        <taxon>Bacillales</taxon>
        <taxon>Bacillaceae</taxon>
        <taxon>Cerasibacillus</taxon>
    </lineage>
</organism>
<feature type="transmembrane region" description="Helical" evidence="7">
    <location>
        <begin position="234"/>
        <end position="255"/>
    </location>
</feature>
<comment type="caution">
    <text evidence="9">The sequence shown here is derived from an EMBL/GenBank/DDBJ whole genome shotgun (WGS) entry which is preliminary data.</text>
</comment>
<dbReference type="SUPFAM" id="SSF82866">
    <property type="entry name" value="Multidrug efflux transporter AcrB transmembrane domain"/>
    <property type="match status" value="2"/>
</dbReference>
<comment type="subcellular location">
    <subcellularLocation>
        <location evidence="1">Cell membrane</location>
        <topology evidence="1">Multi-pass membrane protein</topology>
    </subcellularLocation>
</comment>
<dbReference type="InterPro" id="IPR000731">
    <property type="entry name" value="SSD"/>
</dbReference>
<dbReference type="GO" id="GO:0005886">
    <property type="term" value="C:plasma membrane"/>
    <property type="evidence" value="ECO:0007669"/>
    <property type="project" value="UniProtKB-SubCell"/>
</dbReference>
<dbReference type="Gene3D" id="1.20.1640.10">
    <property type="entry name" value="Multidrug efflux transporter AcrB transmembrane domain"/>
    <property type="match status" value="2"/>
</dbReference>
<gene>
    <name evidence="9" type="ORF">FHP05_09715</name>
</gene>
<sequence>MKQILRFRWAVVVIWILFAVGLFFLAPNLQELVREKGQITTPEGSPSEQANELLSQMNADHDEDTSSAVIVFHENDKLTGAQVDEVKQTIDRLEKQKDSLAISDILDFREHDEIRSQTVSKDGTTILVPFNVSFKNQEVEQSKEDIYKTLENTSVTHYLTGEDYINQDIITNSEEGLKKTEIITVGLILVILFLVFKSFIAPFIPLLTVGISYLAAQGIVSILADTINFPLSTYTQIFMVAVMFGIGTDYCILMISRFKEELIIHESPQEAVIATYRGAGKTIFYAAIAVLIGFSTIGLSTFSLYKSAVAVAIGVLVVLIALFTLVPVFLMLLGKRLFWPFNKKVEHKESKIWGAAGKFSWTRPGWALLIVLIIVVPAIVSYDGVKSYNNLDEIGDDYLTVKGFNIISDHFGPGQAMPVTVVMETDEKIDSRQDYQAIETISAEINKLDGVDEVRSATRPSGTIIEEFLVDEQTQIAESGLEEATDGLKEIQDGLKEASTEIDSAKPQLNDATDGVDSLMSGTNEARNGVTELKNALSTIQEGIQSGASGAGEVKTNLETITNSLNEIIKNNKELLKGYEAIASGLRDVGSLDINTDQLGDPKDLDEMIGALQIAKDQVDQLYQIAIKENPELQQDKAYNTAYGTAVGNIEGTMEAVELTKKQLQTFQTELGKLGQVGNQLNKEVITPLEKLNSGFKEVINGEEQLLNGLNQLLAGVTELEPGLNEASKAQKQVTKEMSPLADGLSEIYGGQKELKKAFSDMHEELNELTDGLTDGADGLEQVQDGLTELKDFLGDFNSPESQPLVYIPEEALENDDFIDATKIYMNEDKTIIKWDVVLEMNPYSTDALQMVEEVKNKTTEASDESIFKDSDPKLGGVTSTNYDLQNISDEDYTRTAILMLIGIFIILIVLLRSLVMPIYLIGSLVITYITSMAFAEFIFVNLAGFDGLTWAVPFFAFVMLIALGIDYSIFLMDRFREYQDMEIKEGLLKAMKNMGTVIISAAIILGGTFSAMLPSGVLSILQIATVVLTGLFLYAFVILPLFIPIMVRLFGKVNWWPFKK</sequence>
<feature type="transmembrane region" description="Helical" evidence="7">
    <location>
        <begin position="1020"/>
        <end position="1044"/>
    </location>
</feature>
<dbReference type="EMBL" id="VDUW01000006">
    <property type="protein sequence ID" value="TXL63959.1"/>
    <property type="molecule type" value="Genomic_DNA"/>
</dbReference>
<dbReference type="PANTHER" id="PTHR33406">
    <property type="entry name" value="MEMBRANE PROTEIN MJ1562-RELATED"/>
    <property type="match status" value="1"/>
</dbReference>
<evidence type="ECO:0000259" key="8">
    <source>
        <dbReference type="PROSITE" id="PS50156"/>
    </source>
</evidence>
<feature type="transmembrane region" description="Helical" evidence="7">
    <location>
        <begin position="365"/>
        <end position="382"/>
    </location>
</feature>
<evidence type="ECO:0000313" key="10">
    <source>
        <dbReference type="Proteomes" id="UP000321574"/>
    </source>
</evidence>
<feature type="transmembrane region" description="Helical" evidence="7">
    <location>
        <begin position="893"/>
        <end position="912"/>
    </location>
</feature>
<dbReference type="AlphaFoldDB" id="A0A5C8NQE3"/>
<dbReference type="PROSITE" id="PS50156">
    <property type="entry name" value="SSD"/>
    <property type="match status" value="1"/>
</dbReference>
<evidence type="ECO:0000256" key="7">
    <source>
        <dbReference type="SAM" id="Phobius"/>
    </source>
</evidence>
<keyword evidence="3" id="KW-1003">Cell membrane</keyword>
<evidence type="ECO:0000256" key="4">
    <source>
        <dbReference type="ARBA" id="ARBA00022692"/>
    </source>
</evidence>
<name>A0A5C8NQE3_9BACI</name>
<evidence type="ECO:0000256" key="6">
    <source>
        <dbReference type="ARBA" id="ARBA00023136"/>
    </source>
</evidence>
<keyword evidence="4 7" id="KW-0812">Transmembrane</keyword>
<feature type="transmembrane region" description="Helical" evidence="7">
    <location>
        <begin position="994"/>
        <end position="1014"/>
    </location>
</feature>
<dbReference type="Gene3D" id="1.10.287.950">
    <property type="entry name" value="Methyl-accepting chemotaxis protein"/>
    <property type="match status" value="2"/>
</dbReference>
<feature type="transmembrane region" description="Helical" evidence="7">
    <location>
        <begin position="6"/>
        <end position="26"/>
    </location>
</feature>
<evidence type="ECO:0000256" key="2">
    <source>
        <dbReference type="ARBA" id="ARBA00010157"/>
    </source>
</evidence>
<keyword evidence="5 7" id="KW-1133">Transmembrane helix</keyword>
<dbReference type="Proteomes" id="UP000321574">
    <property type="component" value="Unassembled WGS sequence"/>
</dbReference>
<dbReference type="InterPro" id="IPR004869">
    <property type="entry name" value="MMPL_dom"/>
</dbReference>
<keyword evidence="6 7" id="KW-0472">Membrane</keyword>
<feature type="domain" description="SSD" evidence="8">
    <location>
        <begin position="924"/>
        <end position="1050"/>
    </location>
</feature>
<reference evidence="9 10" key="1">
    <citation type="submission" date="2019-06" db="EMBL/GenBank/DDBJ databases">
        <title>Cerasibacillus sp. nov., isolated from maize field.</title>
        <authorList>
            <person name="Lin S.-Y."/>
            <person name="Tsai C.-F."/>
            <person name="Young C.-C."/>
        </authorList>
    </citation>
    <scope>NUCLEOTIDE SEQUENCE [LARGE SCALE GENOMIC DNA]</scope>
    <source>
        <strain evidence="9 10">CC-CFT480</strain>
    </source>
</reference>
<evidence type="ECO:0000256" key="3">
    <source>
        <dbReference type="ARBA" id="ARBA00022475"/>
    </source>
</evidence>
<feature type="transmembrane region" description="Helical" evidence="7">
    <location>
        <begin position="187"/>
        <end position="214"/>
    </location>
</feature>